<dbReference type="EMBL" id="CP144089">
    <property type="protein sequence ID" value="WWD03016.1"/>
    <property type="molecule type" value="Genomic_DNA"/>
</dbReference>
<gene>
    <name evidence="2" type="ORF">V865_001060</name>
</gene>
<dbReference type="RefSeq" id="XP_066080983.1">
    <property type="nucleotide sequence ID" value="XM_066224886.1"/>
</dbReference>
<proteinExistence type="predicted"/>
<feature type="compositionally biased region" description="Basic residues" evidence="1">
    <location>
        <begin position="95"/>
        <end position="104"/>
    </location>
</feature>
<evidence type="ECO:0000313" key="3">
    <source>
        <dbReference type="Proteomes" id="UP001358614"/>
    </source>
</evidence>
<protein>
    <submittedName>
        <fullName evidence="2">Uncharacterized protein</fullName>
    </submittedName>
</protein>
<dbReference type="AlphaFoldDB" id="A0AAX4K995"/>
<evidence type="ECO:0000313" key="2">
    <source>
        <dbReference type="EMBL" id="WWD03016.1"/>
    </source>
</evidence>
<dbReference type="Proteomes" id="UP001358614">
    <property type="component" value="Chromosome 1"/>
</dbReference>
<organism evidence="2 3">
    <name type="scientific">Kwoniella europaea PYCC6329</name>
    <dbReference type="NCBI Taxonomy" id="1423913"/>
    <lineage>
        <taxon>Eukaryota</taxon>
        <taxon>Fungi</taxon>
        <taxon>Dikarya</taxon>
        <taxon>Basidiomycota</taxon>
        <taxon>Agaricomycotina</taxon>
        <taxon>Tremellomycetes</taxon>
        <taxon>Tremellales</taxon>
        <taxon>Cryptococcaceae</taxon>
        <taxon>Kwoniella</taxon>
    </lineage>
</organism>
<sequence>MRSNKIDKETWNDDHNIALLRASISILLTHRPDIYATLALRGVSENGGNRINQKLQQMLKKLCATYSSAEGLVEEEIKHLKDSKAAGGGNNGGTPKKRKVKDEE</sequence>
<reference evidence="2 3" key="1">
    <citation type="submission" date="2024-01" db="EMBL/GenBank/DDBJ databases">
        <title>Comparative genomics of Cryptococcus and Kwoniella reveals pathogenesis evolution and contrasting modes of karyotype evolution via chromosome fusion or intercentromeric recombination.</title>
        <authorList>
            <person name="Coelho M.A."/>
            <person name="David-Palma M."/>
            <person name="Shea T."/>
            <person name="Bowers K."/>
            <person name="McGinley-Smith S."/>
            <person name="Mohammad A.W."/>
            <person name="Gnirke A."/>
            <person name="Yurkov A.M."/>
            <person name="Nowrousian M."/>
            <person name="Sun S."/>
            <person name="Cuomo C.A."/>
            <person name="Heitman J."/>
        </authorList>
    </citation>
    <scope>NUCLEOTIDE SEQUENCE [LARGE SCALE GENOMIC DNA]</scope>
    <source>
        <strain evidence="2 3">PYCC6329</strain>
    </source>
</reference>
<accession>A0AAX4K995</accession>
<dbReference type="GeneID" id="91099864"/>
<name>A0AAX4K995_9TREE</name>
<keyword evidence="3" id="KW-1185">Reference proteome</keyword>
<evidence type="ECO:0000256" key="1">
    <source>
        <dbReference type="SAM" id="MobiDB-lite"/>
    </source>
</evidence>
<feature type="region of interest" description="Disordered" evidence="1">
    <location>
        <begin position="81"/>
        <end position="104"/>
    </location>
</feature>
<dbReference type="KEGG" id="ker:91099864"/>